<organism evidence="1">
    <name type="scientific">Vibrio parahaemolyticus</name>
    <dbReference type="NCBI Taxonomy" id="670"/>
    <lineage>
        <taxon>Bacteria</taxon>
        <taxon>Pseudomonadati</taxon>
        <taxon>Pseudomonadota</taxon>
        <taxon>Gammaproteobacteria</taxon>
        <taxon>Vibrionales</taxon>
        <taxon>Vibrionaceae</taxon>
        <taxon>Vibrio</taxon>
    </lineage>
</organism>
<sequence>MNNDEISFEKKTKYWVAKLSDVDSALSDEEKGELDRLLGKVAAHREATGKAPLECVVVESDWPNYAETWASIERVASGSNDTVQAALEEMISNARDNGYPHHVEALCEALDRLRDNGLIPVLE</sequence>
<protein>
    <submittedName>
        <fullName evidence="1">Uncharacterized protein</fullName>
    </submittedName>
</protein>
<keyword evidence="1" id="KW-0614">Plasmid</keyword>
<geneLocation type="plasmid" evidence="1">
    <name>pVPS91</name>
</geneLocation>
<reference evidence="1" key="1">
    <citation type="submission" date="2016-10" db="EMBL/GenBank/DDBJ databases">
        <title>Evolution and Comparative Genomics of Conjugative MDR Plasmids in Vibrio species.</title>
        <authorList>
            <person name="Li R."/>
            <person name="Ye L."/>
            <person name="Wong M.Ho.Yin."/>
            <person name="Zheng Z."/>
            <person name="Chan E.Wai.Chi."/>
            <person name="Chen S."/>
        </authorList>
    </citation>
    <scope>NUCLEOTIDE SEQUENCE</scope>
    <source>
        <plasmid evidence="1">pVPS91</plasmid>
    </source>
</reference>
<dbReference type="AlphaFoldDB" id="A0A1P8DRH0"/>
<dbReference type="EMBL" id="KX957972">
    <property type="protein sequence ID" value="APU91713.1"/>
    <property type="molecule type" value="Genomic_DNA"/>
</dbReference>
<dbReference type="RefSeq" id="WP_181388135.1">
    <property type="nucleotide sequence ID" value="NZ_JAQBJA010000009.1"/>
</dbReference>
<evidence type="ECO:0000313" key="1">
    <source>
        <dbReference type="EMBL" id="APU91713.1"/>
    </source>
</evidence>
<proteinExistence type="predicted"/>
<name>A0A1P8DRH0_VIBPH</name>
<accession>A0A1P8DRH0</accession>